<evidence type="ECO:0000313" key="1">
    <source>
        <dbReference type="EMBL" id="QJA61487.1"/>
    </source>
</evidence>
<dbReference type="EMBL" id="MT142436">
    <property type="protein sequence ID" value="QJA80812.1"/>
    <property type="molecule type" value="Genomic_DNA"/>
</dbReference>
<name>A0A6M3IWT1_9ZZZZ</name>
<dbReference type="EMBL" id="MT141443">
    <property type="protein sequence ID" value="QJA61487.1"/>
    <property type="molecule type" value="Genomic_DNA"/>
</dbReference>
<sequence>MKLINYNYGYNNTFDCSIHGKIIVNKVEWKAILKYLFNPAVTSYYLYKHLLKEDITRLIETKKGKLCNIRVAATEKAVNKFNIKKYKRGNYMFLVTN</sequence>
<protein>
    <submittedName>
        <fullName evidence="1">Uncharacterized protein</fullName>
    </submittedName>
</protein>
<gene>
    <name evidence="2" type="ORF">MM415A00651_0025</name>
    <name evidence="1" type="ORF">MM415B00931_0008</name>
</gene>
<organism evidence="1">
    <name type="scientific">viral metagenome</name>
    <dbReference type="NCBI Taxonomy" id="1070528"/>
    <lineage>
        <taxon>unclassified sequences</taxon>
        <taxon>metagenomes</taxon>
        <taxon>organismal metagenomes</taxon>
    </lineage>
</organism>
<accession>A0A6M3IWT1</accession>
<evidence type="ECO:0000313" key="2">
    <source>
        <dbReference type="EMBL" id="QJA80812.1"/>
    </source>
</evidence>
<proteinExistence type="predicted"/>
<reference evidence="1" key="1">
    <citation type="submission" date="2020-03" db="EMBL/GenBank/DDBJ databases">
        <title>The deep terrestrial virosphere.</title>
        <authorList>
            <person name="Holmfeldt K."/>
            <person name="Nilsson E."/>
            <person name="Simone D."/>
            <person name="Lopez-Fernandez M."/>
            <person name="Wu X."/>
            <person name="de Brujin I."/>
            <person name="Lundin D."/>
            <person name="Andersson A."/>
            <person name="Bertilsson S."/>
            <person name="Dopson M."/>
        </authorList>
    </citation>
    <scope>NUCLEOTIDE SEQUENCE</scope>
    <source>
        <strain evidence="2">MM415A00651</strain>
        <strain evidence="1">MM415B00931</strain>
    </source>
</reference>
<dbReference type="AlphaFoldDB" id="A0A6M3IWT1"/>